<proteinExistence type="inferred from homology"/>
<dbReference type="PANTHER" id="PTHR10366:SF844">
    <property type="entry name" value="NADPH-DEPENDENT METHYLGLYOXAL REDUCTASE GRE2"/>
    <property type="match status" value="1"/>
</dbReference>
<organism evidence="4 5">
    <name type="scientific">Torulaspora globosa</name>
    <dbReference type="NCBI Taxonomy" id="48254"/>
    <lineage>
        <taxon>Eukaryota</taxon>
        <taxon>Fungi</taxon>
        <taxon>Dikarya</taxon>
        <taxon>Ascomycota</taxon>
        <taxon>Saccharomycotina</taxon>
        <taxon>Saccharomycetes</taxon>
        <taxon>Saccharomycetales</taxon>
        <taxon>Saccharomycetaceae</taxon>
        <taxon>Torulaspora</taxon>
    </lineage>
</organism>
<dbReference type="InterPro" id="IPR050425">
    <property type="entry name" value="NAD(P)_dehydrat-like"/>
</dbReference>
<evidence type="ECO:0000313" key="5">
    <source>
        <dbReference type="Proteomes" id="UP000510647"/>
    </source>
</evidence>
<dbReference type="Gene3D" id="3.40.50.720">
    <property type="entry name" value="NAD(P)-binding Rossmann-like Domain"/>
    <property type="match status" value="1"/>
</dbReference>
<dbReference type="GO" id="GO:0016616">
    <property type="term" value="F:oxidoreductase activity, acting on the CH-OH group of donors, NAD or NADP as acceptor"/>
    <property type="evidence" value="ECO:0007669"/>
    <property type="project" value="TreeGrafter"/>
</dbReference>
<name>A0A7H9HNJ8_9SACH</name>
<keyword evidence="5" id="KW-1185">Reference proteome</keyword>
<dbReference type="Proteomes" id="UP000510647">
    <property type="component" value="Chromosome 2"/>
</dbReference>
<reference evidence="4 5" key="1">
    <citation type="submission" date="2020-06" db="EMBL/GenBank/DDBJ databases">
        <title>The yeast mating-type switching endonuclease HO is a domesticated member of an unorthodox homing genetic element family.</title>
        <authorList>
            <person name="Coughlan A.Y."/>
            <person name="Lombardi L."/>
            <person name="Braun-Galleani S."/>
            <person name="Martos A.R."/>
            <person name="Galeote V."/>
            <person name="Bigey F."/>
            <person name="Dequin S."/>
            <person name="Byrne K.P."/>
            <person name="Wolfe K.H."/>
        </authorList>
    </citation>
    <scope>NUCLEOTIDE SEQUENCE [LARGE SCALE GENOMIC DNA]</scope>
    <source>
        <strain evidence="4 5">CBS2947</strain>
    </source>
</reference>
<dbReference type="OrthoDB" id="2735536at2759"/>
<gene>
    <name evidence="4" type="ORF">HG537_0B06960</name>
</gene>
<dbReference type="InterPro" id="IPR001509">
    <property type="entry name" value="Epimerase_deHydtase"/>
</dbReference>
<dbReference type="PANTHER" id="PTHR10366">
    <property type="entry name" value="NAD DEPENDENT EPIMERASE/DEHYDRATASE"/>
    <property type="match status" value="1"/>
</dbReference>
<evidence type="ECO:0000256" key="1">
    <source>
        <dbReference type="ARBA" id="ARBA00023002"/>
    </source>
</evidence>
<dbReference type="EMBL" id="CP059268">
    <property type="protein sequence ID" value="QLQ79348.1"/>
    <property type="molecule type" value="Genomic_DNA"/>
</dbReference>
<accession>A0A7H9HNJ8</accession>
<dbReference type="InterPro" id="IPR036291">
    <property type="entry name" value="NAD(P)-bd_dom_sf"/>
</dbReference>
<feature type="domain" description="NAD-dependent epimerase/dehydratase" evidence="3">
    <location>
        <begin position="3"/>
        <end position="260"/>
    </location>
</feature>
<evidence type="ECO:0000256" key="2">
    <source>
        <dbReference type="ARBA" id="ARBA00023445"/>
    </source>
</evidence>
<evidence type="ECO:0000313" key="4">
    <source>
        <dbReference type="EMBL" id="QLQ79348.1"/>
    </source>
</evidence>
<dbReference type="AlphaFoldDB" id="A0A7H9HNJ8"/>
<dbReference type="SMR" id="A0A7H9HNJ8"/>
<comment type="similarity">
    <text evidence="2">Belongs to the NAD(P)-dependent epimerase/dehydratase family. Dihydroflavonol-4-reductase subfamily.</text>
</comment>
<dbReference type="FunFam" id="3.40.50.720:FF:000191">
    <property type="entry name" value="Methylglyoxal reductase (NADPH-dependent)"/>
    <property type="match status" value="1"/>
</dbReference>
<protein>
    <recommendedName>
        <fullName evidence="3">NAD-dependent epimerase/dehydratase domain-containing protein</fullName>
    </recommendedName>
</protein>
<dbReference type="SUPFAM" id="SSF51735">
    <property type="entry name" value="NAD(P)-binding Rossmann-fold domains"/>
    <property type="match status" value="1"/>
</dbReference>
<evidence type="ECO:0000259" key="3">
    <source>
        <dbReference type="Pfam" id="PF01370"/>
    </source>
</evidence>
<dbReference type="Pfam" id="PF01370">
    <property type="entry name" value="Epimerase"/>
    <property type="match status" value="1"/>
</dbReference>
<dbReference type="CDD" id="cd05227">
    <property type="entry name" value="AR_SDR_e"/>
    <property type="match status" value="1"/>
</dbReference>
<sequence>MTVLISGATGFIAQHIVNELLKQDYKVIGTVRTQEKADKLKKQFGNNPNLSLELVSDIAAPNAFDEVFKKHGSEVKVVLHTASPFFVTSTEYEKDLLIPAVNGTKSILESIKKYAADSVERVVVTSSFAAMLDLEKADDASVVFNEESWNPATWESCQVNGGAAYCGSKKLAEAAAWEFLRENRKAVKFELSTVNPVYVFGPQLFDEDVKDTLNTSCEFINALIHNKPEAKHMQEFRSNYIDVRDVSRAHLVAFQKKEAIGKRLLLTNGRFSYQELEDILNEDFPQLKGKILVGNPGSGKEAYKNMPTIDNTKTREILGYPFKSLKETVDDTAAQILRKDSKL</sequence>
<keyword evidence="1" id="KW-0560">Oxidoreductase</keyword>